<dbReference type="HOGENOM" id="CLU_019028_0_0_1"/>
<dbReference type="GO" id="GO:0019677">
    <property type="term" value="P:NAD+ catabolic process"/>
    <property type="evidence" value="ECO:0007669"/>
    <property type="project" value="EnsemblFungi"/>
</dbReference>
<name>Q6FLL0_CANGA</name>
<evidence type="ECO:0000256" key="1">
    <source>
        <dbReference type="SAM" id="SignalP"/>
    </source>
</evidence>
<sequence>MLWLVFLLFVKVIGAFPTEQFFSTSEYAASLELRPIKLGKINFLHTTDTHGWLGSHLLQRDFNADWGDFISFVELFRKNRINSKNQDLIVLDTGDKRDGNGLSDATSLVGMNSSVIFNEMDFDLLTLGNHELYTEEASILEYYGTALSGKFKDKYVSSNVEFIDDKGSKHAFGNKYLCFKTTNTKTKILALSFIFDFKRYNRKTIVTPAIQEIKKPWFSDMVKSYTEDDIDMVLVFGHIPARGEADDELLSIHKELRKYYPNIVIQYFGGHTHIRDFKIMDDKSTCLQSGKFSETVGFLSIDNLDSQNVTFSRRYLDFSKRSFKFHAGVKSLTTTLGDSVSKAISKLRTHLGLNEIIGYVPHTFYMSARPLNSSENIYNLLSTKVLPLLETPKGLFSHSRIIMINSGSVRYDLYKGPFTKDTEYIVMPFPNFWKYIRLPLKVAIQIEPALNNGPVIAHLVPPEGRVGSKLVASSQKCPFVTNPKLSEGFTTVDDAGCDGDDTPHRSQYYHDIPNVVQCIQVHDEEPDTIVDFIYYSFMEDSVITAINFILGQLEGEDHKNVTRGDTLHYGGRATKELLKAYIKSI</sequence>
<dbReference type="AlphaFoldDB" id="Q6FLL0"/>
<evidence type="ECO:0000259" key="3">
    <source>
        <dbReference type="Pfam" id="PF21953"/>
    </source>
</evidence>
<keyword evidence="6" id="KW-1185">Reference proteome</keyword>
<evidence type="ECO:0000313" key="5">
    <source>
        <dbReference type="EMBL" id="CAG61854.1"/>
    </source>
</evidence>
<gene>
    <name evidence="4 5" type="ordered locus">CAGL0L02607g</name>
</gene>
<keyword evidence="1" id="KW-0732">Signal</keyword>
<dbReference type="InterPro" id="IPR053828">
    <property type="entry name" value="Nucleosidase_C"/>
</dbReference>
<dbReference type="InterPro" id="IPR029052">
    <property type="entry name" value="Metallo-depent_PP-like"/>
</dbReference>
<dbReference type="InParanoid" id="Q6FLL0"/>
<dbReference type="VEuPathDB" id="FungiDB:CAGL0L02607g"/>
<dbReference type="OMA" id="QTIGNHE"/>
<dbReference type="GO" id="GO:0005576">
    <property type="term" value="C:extracellular region"/>
    <property type="evidence" value="ECO:0007669"/>
    <property type="project" value="EnsemblFungi"/>
</dbReference>
<evidence type="ECO:0000313" key="6">
    <source>
        <dbReference type="Proteomes" id="UP000002428"/>
    </source>
</evidence>
<feature type="signal peptide" evidence="1">
    <location>
        <begin position="1"/>
        <end position="15"/>
    </location>
</feature>
<dbReference type="SUPFAM" id="SSF56300">
    <property type="entry name" value="Metallo-dependent phosphatases"/>
    <property type="match status" value="1"/>
</dbReference>
<dbReference type="CGD" id="CAL0135198">
    <property type="gene designation" value="CAGL0L02607g"/>
</dbReference>
<organism evidence="5 6">
    <name type="scientific">Candida glabrata (strain ATCC 2001 / BCRC 20586 / JCM 3761 / NBRC 0622 / NRRL Y-65 / CBS 138)</name>
    <name type="common">Yeast</name>
    <name type="synonym">Nakaseomyces glabratus</name>
    <dbReference type="NCBI Taxonomy" id="284593"/>
    <lineage>
        <taxon>Eukaryota</taxon>
        <taxon>Fungi</taxon>
        <taxon>Dikarya</taxon>
        <taxon>Ascomycota</taxon>
        <taxon>Saccharomycotina</taxon>
        <taxon>Saccharomycetes</taxon>
        <taxon>Saccharomycetales</taxon>
        <taxon>Saccharomycetaceae</taxon>
        <taxon>Nakaseomyces</taxon>
    </lineage>
</organism>
<dbReference type="SUPFAM" id="SSF55816">
    <property type="entry name" value="5'-nucleotidase (syn. UDP-sugar hydrolase), C-terminal domain"/>
    <property type="match status" value="1"/>
</dbReference>
<evidence type="ECO:0000313" key="4">
    <source>
        <dbReference type="CGD" id="CAL0135198"/>
    </source>
</evidence>
<dbReference type="Pfam" id="PF00149">
    <property type="entry name" value="Metallophos"/>
    <property type="match status" value="1"/>
</dbReference>
<dbReference type="PANTHER" id="PTHR11575:SF22">
    <property type="entry name" value="ADL392WP"/>
    <property type="match status" value="1"/>
</dbReference>
<feature type="domain" description="Calcineurin-like phosphoesterase" evidence="2">
    <location>
        <begin position="42"/>
        <end position="274"/>
    </location>
</feature>
<dbReference type="KEGG" id="cgr:2890859"/>
<feature type="domain" description="Putative 5'-nucleotidase C-terminal" evidence="3">
    <location>
        <begin position="363"/>
        <end position="543"/>
    </location>
</feature>
<feature type="chain" id="PRO_5012723219" evidence="1">
    <location>
        <begin position="16"/>
        <end position="585"/>
    </location>
</feature>
<dbReference type="GO" id="GO:0016787">
    <property type="term" value="F:hydrolase activity"/>
    <property type="evidence" value="ECO:0007669"/>
    <property type="project" value="InterPro"/>
</dbReference>
<dbReference type="GO" id="GO:0005829">
    <property type="term" value="C:cytosol"/>
    <property type="evidence" value="ECO:0007669"/>
    <property type="project" value="EnsemblFungi"/>
</dbReference>
<evidence type="ECO:0000259" key="2">
    <source>
        <dbReference type="Pfam" id="PF00149"/>
    </source>
</evidence>
<accession>Q6FLL0</accession>
<dbReference type="InterPro" id="IPR004843">
    <property type="entry name" value="Calcineurin-like_PHP"/>
</dbReference>
<proteinExistence type="predicted"/>
<dbReference type="FunCoup" id="Q6FLL0">
    <property type="interactions" value="35"/>
</dbReference>
<dbReference type="eggNOG" id="KOG4419">
    <property type="taxonomic scope" value="Eukaryota"/>
</dbReference>
<dbReference type="PANTHER" id="PTHR11575">
    <property type="entry name" value="5'-NUCLEOTIDASE-RELATED"/>
    <property type="match status" value="1"/>
</dbReference>
<dbReference type="InterPro" id="IPR006179">
    <property type="entry name" value="5_nucleotidase/apyrase"/>
</dbReference>
<dbReference type="Gene3D" id="3.60.21.10">
    <property type="match status" value="1"/>
</dbReference>
<dbReference type="PIRSF" id="PIRSF017316">
    <property type="entry name" value="Pesterase_C1039"/>
    <property type="match status" value="1"/>
</dbReference>
<dbReference type="Gene3D" id="3.90.780.10">
    <property type="entry name" value="5'-Nucleotidase, C-terminal domain"/>
    <property type="match status" value="2"/>
</dbReference>
<dbReference type="Pfam" id="PF21953">
    <property type="entry name" value="NadN_nucleosid_C"/>
    <property type="match status" value="1"/>
</dbReference>
<dbReference type="Proteomes" id="UP000002428">
    <property type="component" value="Chromosome L"/>
</dbReference>
<dbReference type="InterPro" id="IPR014485">
    <property type="entry name" value="Pesterase_C1039"/>
</dbReference>
<dbReference type="STRING" id="284593.Q6FLL0"/>
<protein>
    <submittedName>
        <fullName evidence="5">Uncharacterized protein</fullName>
    </submittedName>
</protein>
<reference evidence="5 6" key="1">
    <citation type="journal article" date="2004" name="Nature">
        <title>Genome evolution in yeasts.</title>
        <authorList>
            <consortium name="Genolevures"/>
            <person name="Dujon B."/>
            <person name="Sherman D."/>
            <person name="Fischer G."/>
            <person name="Durrens P."/>
            <person name="Casaregola S."/>
            <person name="Lafontaine I."/>
            <person name="de Montigny J."/>
            <person name="Marck C."/>
            <person name="Neuveglise C."/>
            <person name="Talla E."/>
            <person name="Goffard N."/>
            <person name="Frangeul L."/>
            <person name="Aigle M."/>
            <person name="Anthouard V."/>
            <person name="Babour A."/>
            <person name="Barbe V."/>
            <person name="Barnay S."/>
            <person name="Blanchin S."/>
            <person name="Beckerich J.M."/>
            <person name="Beyne E."/>
            <person name="Bleykasten C."/>
            <person name="Boisrame A."/>
            <person name="Boyer J."/>
            <person name="Cattolico L."/>
            <person name="Confanioleri F."/>
            <person name="de Daruvar A."/>
            <person name="Despons L."/>
            <person name="Fabre E."/>
            <person name="Fairhead C."/>
            <person name="Ferry-Dumazet H."/>
            <person name="Groppi A."/>
            <person name="Hantraye F."/>
            <person name="Hennequin C."/>
            <person name="Jauniaux N."/>
            <person name="Joyet P."/>
            <person name="Kachouri R."/>
            <person name="Kerrest A."/>
            <person name="Koszul R."/>
            <person name="Lemaire M."/>
            <person name="Lesur I."/>
            <person name="Ma L."/>
            <person name="Muller H."/>
            <person name="Nicaud J.M."/>
            <person name="Nikolski M."/>
            <person name="Oztas S."/>
            <person name="Ozier-Kalogeropoulos O."/>
            <person name="Pellenz S."/>
            <person name="Potier S."/>
            <person name="Richard G.F."/>
            <person name="Straub M.L."/>
            <person name="Suleau A."/>
            <person name="Swennene D."/>
            <person name="Tekaia F."/>
            <person name="Wesolowski-Louvel M."/>
            <person name="Westhof E."/>
            <person name="Wirth B."/>
            <person name="Zeniou-Meyer M."/>
            <person name="Zivanovic I."/>
            <person name="Bolotin-Fukuhara M."/>
            <person name="Thierry A."/>
            <person name="Bouchier C."/>
            <person name="Caudron B."/>
            <person name="Scarpelli C."/>
            <person name="Gaillardin C."/>
            <person name="Weissenbach J."/>
            <person name="Wincker P."/>
            <person name="Souciet J.L."/>
        </authorList>
    </citation>
    <scope>NUCLEOTIDE SEQUENCE [LARGE SCALE GENOMIC DNA]</scope>
    <source>
        <strain evidence="6">ATCC 2001 / BCRC 20586 / JCM 3761 / NBRC 0622 / NRRL Y-65 / CBS 138</strain>
    </source>
</reference>
<dbReference type="EMBL" id="CR380958">
    <property type="protein sequence ID" value="CAG61854.1"/>
    <property type="molecule type" value="Genomic_DNA"/>
</dbReference>
<dbReference type="InterPro" id="IPR036907">
    <property type="entry name" value="5'-Nucleotdase_C_sf"/>
</dbReference>